<accession>A0A3P7NBY2</accession>
<dbReference type="InterPro" id="IPR006994">
    <property type="entry name" value="TCF25/Rqc1"/>
</dbReference>
<dbReference type="OrthoDB" id="205993at2759"/>
<reference evidence="1 2" key="1">
    <citation type="submission" date="2018-11" db="EMBL/GenBank/DDBJ databases">
        <authorList>
            <consortium name="Pathogen Informatics"/>
        </authorList>
    </citation>
    <scope>NUCLEOTIDE SEQUENCE [LARGE SCALE GENOMIC DNA]</scope>
</reference>
<evidence type="ECO:0000313" key="2">
    <source>
        <dbReference type="Proteomes" id="UP000271098"/>
    </source>
</evidence>
<dbReference type="AlphaFoldDB" id="A0A3P7NBY2"/>
<dbReference type="Pfam" id="PF04910">
    <property type="entry name" value="Tcf25"/>
    <property type="match status" value="1"/>
</dbReference>
<evidence type="ECO:0000313" key="1">
    <source>
        <dbReference type="EMBL" id="VDN31977.1"/>
    </source>
</evidence>
<organism evidence="1 2">
    <name type="scientific">Gongylonema pulchrum</name>
    <dbReference type="NCBI Taxonomy" id="637853"/>
    <lineage>
        <taxon>Eukaryota</taxon>
        <taxon>Metazoa</taxon>
        <taxon>Ecdysozoa</taxon>
        <taxon>Nematoda</taxon>
        <taxon>Chromadorea</taxon>
        <taxon>Rhabditida</taxon>
        <taxon>Spirurina</taxon>
        <taxon>Spiruromorpha</taxon>
        <taxon>Spiruroidea</taxon>
        <taxon>Gongylonematidae</taxon>
        <taxon>Gongylonema</taxon>
    </lineage>
</organism>
<name>A0A3P7NBY2_9BILA</name>
<gene>
    <name evidence="1" type="ORF">GPUH_LOCUS18547</name>
</gene>
<protein>
    <submittedName>
        <fullName evidence="1">Uncharacterized protein</fullName>
    </submittedName>
</protein>
<dbReference type="Proteomes" id="UP000271098">
    <property type="component" value="Unassembled WGS sequence"/>
</dbReference>
<dbReference type="GO" id="GO:1990112">
    <property type="term" value="C:RQC complex"/>
    <property type="evidence" value="ECO:0007669"/>
    <property type="project" value="TreeGrafter"/>
</dbReference>
<keyword evidence="2" id="KW-1185">Reference proteome</keyword>
<sequence>MSNFEHRIDYADFENRAFFLLLHRYMRNLRDRCCYTTALNIAKLIYRLDPVQDPMAIMLTIDTIALQAGEYDYLILLYDTLKMIGDSDYPYYCVDNTRLNVKNVVNFKSEKRKRNYVGTPQNIKRHAYLWEVMQNADWILTDPAPPSDGRCGYARPVRGRNQPSFFLTAFLDSIWPSYTPNQVNVGLINSNRNSSDDIAHRYNIIETASANLKYKGEKKTM</sequence>
<dbReference type="PANTHER" id="PTHR22684">
    <property type="entry name" value="NULP1-RELATED"/>
    <property type="match status" value="1"/>
</dbReference>
<proteinExistence type="predicted"/>
<dbReference type="EMBL" id="UYRT01086950">
    <property type="protein sequence ID" value="VDN31977.1"/>
    <property type="molecule type" value="Genomic_DNA"/>
</dbReference>
<dbReference type="PANTHER" id="PTHR22684:SF0">
    <property type="entry name" value="RIBOSOME QUALITY CONTROL COMPLEX SUBUNIT TCF25"/>
    <property type="match status" value="1"/>
</dbReference>